<gene>
    <name evidence="1" type="ORF">LCGC14_3114160</name>
</gene>
<dbReference type="SUPFAM" id="SSF144020">
    <property type="entry name" value="FdhE-like"/>
    <property type="match status" value="1"/>
</dbReference>
<reference evidence="1" key="1">
    <citation type="journal article" date="2015" name="Nature">
        <title>Complex archaea that bridge the gap between prokaryotes and eukaryotes.</title>
        <authorList>
            <person name="Spang A."/>
            <person name="Saw J.H."/>
            <person name="Jorgensen S.L."/>
            <person name="Zaremba-Niedzwiedzka K."/>
            <person name="Martijn J."/>
            <person name="Lind A.E."/>
            <person name="van Eijk R."/>
            <person name="Schleper C."/>
            <person name="Guy L."/>
            <person name="Ettema T.J."/>
        </authorList>
    </citation>
    <scope>NUCLEOTIDE SEQUENCE</scope>
</reference>
<dbReference type="AlphaFoldDB" id="A0A0F8W4L6"/>
<protein>
    <submittedName>
        <fullName evidence="1">Uncharacterized protein</fullName>
    </submittedName>
</protein>
<accession>A0A0F8W4L6</accession>
<comment type="caution">
    <text evidence="1">The sequence shown here is derived from an EMBL/GenBank/DDBJ whole genome shotgun (WGS) entry which is preliminary data.</text>
</comment>
<dbReference type="EMBL" id="LAZR01067475">
    <property type="protein sequence ID" value="KKK51513.1"/>
    <property type="molecule type" value="Genomic_DNA"/>
</dbReference>
<dbReference type="InterPro" id="IPR024064">
    <property type="entry name" value="FdhE-like_sf"/>
</dbReference>
<name>A0A0F8W4L6_9ZZZZ</name>
<organism evidence="1">
    <name type="scientific">marine sediment metagenome</name>
    <dbReference type="NCBI Taxonomy" id="412755"/>
    <lineage>
        <taxon>unclassified sequences</taxon>
        <taxon>metagenomes</taxon>
        <taxon>ecological metagenomes</taxon>
    </lineage>
</organism>
<evidence type="ECO:0000313" key="1">
    <source>
        <dbReference type="EMBL" id="KKK51513.1"/>
    </source>
</evidence>
<proteinExistence type="predicted"/>
<sequence>MFEDLVKIKKQGKYIENANPNICPYCNSFSITQYAIRQLSPETYERIAKCGMCNKEWHIIYDRYMISATIVF</sequence>